<dbReference type="Pfam" id="PF02518">
    <property type="entry name" value="HATPase_c"/>
    <property type="match status" value="1"/>
</dbReference>
<dbReference type="Pfam" id="PF00072">
    <property type="entry name" value="Response_reg"/>
    <property type="match status" value="1"/>
</dbReference>
<feature type="coiled-coil region" evidence="5">
    <location>
        <begin position="5"/>
        <end position="32"/>
    </location>
</feature>
<reference evidence="9" key="1">
    <citation type="journal article" date="2019" name="Int. J. Syst. Evol. Microbiol.">
        <title>The Global Catalogue of Microorganisms (GCM) 10K type strain sequencing project: providing services to taxonomists for standard genome sequencing and annotation.</title>
        <authorList>
            <consortium name="The Broad Institute Genomics Platform"/>
            <consortium name="The Broad Institute Genome Sequencing Center for Infectious Disease"/>
            <person name="Wu L."/>
            <person name="Ma J."/>
        </authorList>
    </citation>
    <scope>NUCLEOTIDE SEQUENCE [LARGE SCALE GENOMIC DNA]</scope>
    <source>
        <strain evidence="9">JCM 17106</strain>
    </source>
</reference>
<dbReference type="CDD" id="cd17546">
    <property type="entry name" value="REC_hyHK_CKI1_RcsC-like"/>
    <property type="match status" value="1"/>
</dbReference>
<dbReference type="Gene3D" id="3.40.50.2300">
    <property type="match status" value="1"/>
</dbReference>
<evidence type="ECO:0000256" key="5">
    <source>
        <dbReference type="SAM" id="Coils"/>
    </source>
</evidence>
<evidence type="ECO:0000259" key="7">
    <source>
        <dbReference type="PROSITE" id="PS50110"/>
    </source>
</evidence>
<organism evidence="8 9">
    <name type="scientific">Aquimarina addita</name>
    <dbReference type="NCBI Taxonomy" id="870485"/>
    <lineage>
        <taxon>Bacteria</taxon>
        <taxon>Pseudomonadati</taxon>
        <taxon>Bacteroidota</taxon>
        <taxon>Flavobacteriia</taxon>
        <taxon>Flavobacteriales</taxon>
        <taxon>Flavobacteriaceae</taxon>
        <taxon>Aquimarina</taxon>
    </lineage>
</organism>
<keyword evidence="3 4" id="KW-0597">Phosphoprotein</keyword>
<dbReference type="InterPro" id="IPR011006">
    <property type="entry name" value="CheY-like_superfamily"/>
</dbReference>
<evidence type="ECO:0000256" key="2">
    <source>
        <dbReference type="ARBA" id="ARBA00012438"/>
    </source>
</evidence>
<dbReference type="SMART" id="SM00448">
    <property type="entry name" value="REC"/>
    <property type="match status" value="1"/>
</dbReference>
<feature type="domain" description="Histidine kinase" evidence="6">
    <location>
        <begin position="39"/>
        <end position="259"/>
    </location>
</feature>
<dbReference type="InterPro" id="IPR036890">
    <property type="entry name" value="HATPase_C_sf"/>
</dbReference>
<dbReference type="EC" id="2.7.13.3" evidence="2"/>
<evidence type="ECO:0000256" key="3">
    <source>
        <dbReference type="ARBA" id="ARBA00022553"/>
    </source>
</evidence>
<evidence type="ECO:0000256" key="4">
    <source>
        <dbReference type="PROSITE-ProRule" id="PRU00169"/>
    </source>
</evidence>
<dbReference type="CDD" id="cd00082">
    <property type="entry name" value="HisKA"/>
    <property type="match status" value="1"/>
</dbReference>
<sequence length="394" mass="44788">MIFICYKLKSRLDQKNNELNILRDKAETQSQRGQEYISSLSQELRTPLYGIMGLTNLLVEEHPEISDNKNLKSLKFSGDYLLTLINNVLQVNYITSKEIIPHKTIFDLKEVTQYIVNSFSYATENSGNTLHFDFDDSIDQSVKGDSSILSQILMNLISNSLRFTKNGNIFFSVNLSKRSALTNTISFTVKHDGNEVSKEEEKSIYQEFINIEKVKKTYLGTGLNATIVNRLAKAVGGKIILQSKEYAGSEYSFIVDLENTNVKEDKQGHTSSVNDKQKVLIVDDNKLNLLVADKILSNENFDCTTIDNGFDAIDLAREHDYDIILMDINMPKLNGIGTTKRIREFNENVPVIALTAVDVTQLNRQIMQAGLNDYILKPYDKNLLLDMIHKYIKK</sequence>
<evidence type="ECO:0000313" key="8">
    <source>
        <dbReference type="EMBL" id="GAA3520842.1"/>
    </source>
</evidence>
<dbReference type="PROSITE" id="PS50110">
    <property type="entry name" value="RESPONSE_REGULATORY"/>
    <property type="match status" value="1"/>
</dbReference>
<dbReference type="PANTHER" id="PTHR45339:SF5">
    <property type="entry name" value="HISTIDINE KINASE"/>
    <property type="match status" value="1"/>
</dbReference>
<dbReference type="EMBL" id="BAABCW010000024">
    <property type="protein sequence ID" value="GAA3520842.1"/>
    <property type="molecule type" value="Genomic_DNA"/>
</dbReference>
<dbReference type="Gene3D" id="1.10.287.130">
    <property type="match status" value="1"/>
</dbReference>
<dbReference type="PANTHER" id="PTHR45339">
    <property type="entry name" value="HYBRID SIGNAL TRANSDUCTION HISTIDINE KINASE J"/>
    <property type="match status" value="1"/>
</dbReference>
<keyword evidence="5" id="KW-0175">Coiled coil</keyword>
<dbReference type="SMART" id="SM00387">
    <property type="entry name" value="HATPase_c"/>
    <property type="match status" value="1"/>
</dbReference>
<comment type="catalytic activity">
    <reaction evidence="1">
        <text>ATP + protein L-histidine = ADP + protein N-phospho-L-histidine.</text>
        <dbReference type="EC" id="2.7.13.3"/>
    </reaction>
</comment>
<gene>
    <name evidence="8" type="ORF">GCM10022393_38930</name>
</gene>
<keyword evidence="9" id="KW-1185">Reference proteome</keyword>
<dbReference type="InterPro" id="IPR003594">
    <property type="entry name" value="HATPase_dom"/>
</dbReference>
<dbReference type="InterPro" id="IPR001789">
    <property type="entry name" value="Sig_transdc_resp-reg_receiver"/>
</dbReference>
<dbReference type="SMART" id="SM00388">
    <property type="entry name" value="HisKA"/>
    <property type="match status" value="1"/>
</dbReference>
<proteinExistence type="predicted"/>
<dbReference type="InterPro" id="IPR036097">
    <property type="entry name" value="HisK_dim/P_sf"/>
</dbReference>
<dbReference type="Pfam" id="PF00512">
    <property type="entry name" value="HisKA"/>
    <property type="match status" value="1"/>
</dbReference>
<dbReference type="Gene3D" id="3.30.565.10">
    <property type="entry name" value="Histidine kinase-like ATPase, C-terminal domain"/>
    <property type="match status" value="1"/>
</dbReference>
<evidence type="ECO:0000313" key="9">
    <source>
        <dbReference type="Proteomes" id="UP001500459"/>
    </source>
</evidence>
<feature type="domain" description="Response regulatory" evidence="7">
    <location>
        <begin position="278"/>
        <end position="392"/>
    </location>
</feature>
<dbReference type="InterPro" id="IPR003661">
    <property type="entry name" value="HisK_dim/P_dom"/>
</dbReference>
<dbReference type="PROSITE" id="PS50109">
    <property type="entry name" value="HIS_KIN"/>
    <property type="match status" value="1"/>
</dbReference>
<dbReference type="SUPFAM" id="SSF47384">
    <property type="entry name" value="Homodimeric domain of signal transducing histidine kinase"/>
    <property type="match status" value="1"/>
</dbReference>
<evidence type="ECO:0000256" key="1">
    <source>
        <dbReference type="ARBA" id="ARBA00000085"/>
    </source>
</evidence>
<dbReference type="Proteomes" id="UP001500459">
    <property type="component" value="Unassembled WGS sequence"/>
</dbReference>
<name>A0ABP6UVW7_9FLAO</name>
<accession>A0ABP6UVW7</accession>
<comment type="caution">
    <text evidence="8">The sequence shown here is derived from an EMBL/GenBank/DDBJ whole genome shotgun (WGS) entry which is preliminary data.</text>
</comment>
<feature type="modified residue" description="4-aspartylphosphate" evidence="4">
    <location>
        <position position="327"/>
    </location>
</feature>
<protein>
    <recommendedName>
        <fullName evidence="2">histidine kinase</fullName>
        <ecNumber evidence="2">2.7.13.3</ecNumber>
    </recommendedName>
</protein>
<dbReference type="SUPFAM" id="SSF55874">
    <property type="entry name" value="ATPase domain of HSP90 chaperone/DNA topoisomerase II/histidine kinase"/>
    <property type="match status" value="1"/>
</dbReference>
<dbReference type="InterPro" id="IPR005467">
    <property type="entry name" value="His_kinase_dom"/>
</dbReference>
<evidence type="ECO:0000259" key="6">
    <source>
        <dbReference type="PROSITE" id="PS50109"/>
    </source>
</evidence>
<dbReference type="SUPFAM" id="SSF52172">
    <property type="entry name" value="CheY-like"/>
    <property type="match status" value="1"/>
</dbReference>